<name>A0ABW1ECM0_9BACT</name>
<sequence length="645" mass="68983">MNISIKAMTAVLLAAGLTTSLAQAQDNTAAPAPKKHVTHRAPKPKPVPAATAAELQELKQEMQTQIDTLKQQLSDRDSQLKQAQDSAAAAQAAAQAAQATANQQQQSLTENASAVSTLQSTVSDLKTNQTNLVTTIQDDQTAVKKAIESPDALHYKGVLITPGGYTAAETVYRSRATGGDIATPFSAIPFDGTNAAHMSEWYSTARQSRVSMMVTGKTDWGTLRGYWEADWLGSGTTSNNNQSNSYVLRQRVIWGQAALNNGLAFTGGQLWSLATEDKTGISNLSGDILTPQTIDPNYNAGFVWTRQYGFRATYSQKKWAIGVSAENPQVLGPGGSITLNSGVAYLWGQPGANGGLYNGAVSDGSTISPSCTTTVNPTTLVATTTCSPIVPSGLTTYAINPAPDFLAKVTFDPGWGHYEIFGISRLFRDRIFNYTSTTTNGVTTNTVNNAYNDTEVGGGLGGSLRVPLFAKHLDVGLKGLWGTGVGRYGNTTIADVTVRPDGSFSPLHAFSALGTLEYHATPRLDIYANYGGDYIYKTLYTTASGKVEGYGLGEAFTGCGTEGLPTSTSFPAANSGCTGQTRDVQEGTIGYWYDFYKGPKGRLRQGIQYSYSERLIWDNLLLTPGNVSPKGIENMVWTSFRYYIP</sequence>
<organism evidence="4 5">
    <name type="scientific">Acidicapsa dinghuensis</name>
    <dbReference type="NCBI Taxonomy" id="2218256"/>
    <lineage>
        <taxon>Bacteria</taxon>
        <taxon>Pseudomonadati</taxon>
        <taxon>Acidobacteriota</taxon>
        <taxon>Terriglobia</taxon>
        <taxon>Terriglobales</taxon>
        <taxon>Acidobacteriaceae</taxon>
        <taxon>Acidicapsa</taxon>
    </lineage>
</organism>
<evidence type="ECO:0000313" key="5">
    <source>
        <dbReference type="Proteomes" id="UP001596091"/>
    </source>
</evidence>
<proteinExistence type="predicted"/>
<feature type="coiled-coil region" evidence="1">
    <location>
        <begin position="52"/>
        <end position="100"/>
    </location>
</feature>
<protein>
    <recommendedName>
        <fullName evidence="6">DUF3373 family protein</fullName>
    </recommendedName>
</protein>
<keyword evidence="1" id="KW-0175">Coiled coil</keyword>
<feature type="compositionally biased region" description="Basic residues" evidence="2">
    <location>
        <begin position="33"/>
        <end position="43"/>
    </location>
</feature>
<keyword evidence="3" id="KW-0732">Signal</keyword>
<accession>A0ABW1ECM0</accession>
<gene>
    <name evidence="4" type="ORF">ACFPT7_06955</name>
</gene>
<evidence type="ECO:0000313" key="4">
    <source>
        <dbReference type="EMBL" id="MFC5862026.1"/>
    </source>
</evidence>
<feature type="region of interest" description="Disordered" evidence="2">
    <location>
        <begin position="26"/>
        <end position="47"/>
    </location>
</feature>
<evidence type="ECO:0008006" key="6">
    <source>
        <dbReference type="Google" id="ProtNLM"/>
    </source>
</evidence>
<evidence type="ECO:0000256" key="1">
    <source>
        <dbReference type="SAM" id="Coils"/>
    </source>
</evidence>
<dbReference type="Proteomes" id="UP001596091">
    <property type="component" value="Unassembled WGS sequence"/>
</dbReference>
<comment type="caution">
    <text evidence="4">The sequence shown here is derived from an EMBL/GenBank/DDBJ whole genome shotgun (WGS) entry which is preliminary data.</text>
</comment>
<keyword evidence="5" id="KW-1185">Reference proteome</keyword>
<feature type="chain" id="PRO_5045299207" description="DUF3373 family protein" evidence="3">
    <location>
        <begin position="25"/>
        <end position="645"/>
    </location>
</feature>
<evidence type="ECO:0000256" key="3">
    <source>
        <dbReference type="SAM" id="SignalP"/>
    </source>
</evidence>
<reference evidence="5" key="1">
    <citation type="journal article" date="2019" name="Int. J. Syst. Evol. Microbiol.">
        <title>The Global Catalogue of Microorganisms (GCM) 10K type strain sequencing project: providing services to taxonomists for standard genome sequencing and annotation.</title>
        <authorList>
            <consortium name="The Broad Institute Genomics Platform"/>
            <consortium name="The Broad Institute Genome Sequencing Center for Infectious Disease"/>
            <person name="Wu L."/>
            <person name="Ma J."/>
        </authorList>
    </citation>
    <scope>NUCLEOTIDE SEQUENCE [LARGE SCALE GENOMIC DNA]</scope>
    <source>
        <strain evidence="5">JCM 4087</strain>
    </source>
</reference>
<feature type="signal peptide" evidence="3">
    <location>
        <begin position="1"/>
        <end position="24"/>
    </location>
</feature>
<dbReference type="EMBL" id="JBHSPH010000002">
    <property type="protein sequence ID" value="MFC5862026.1"/>
    <property type="molecule type" value="Genomic_DNA"/>
</dbReference>
<evidence type="ECO:0000256" key="2">
    <source>
        <dbReference type="SAM" id="MobiDB-lite"/>
    </source>
</evidence>
<dbReference type="RefSeq" id="WP_263338020.1">
    <property type="nucleotide sequence ID" value="NZ_JAGSYH010000004.1"/>
</dbReference>